<dbReference type="Pfam" id="PF00551">
    <property type="entry name" value="Formyl_trans_N"/>
    <property type="match status" value="1"/>
</dbReference>
<dbReference type="AlphaFoldDB" id="A0A6J4SWZ9"/>
<dbReference type="InterPro" id="IPR002376">
    <property type="entry name" value="Formyl_transf_N"/>
</dbReference>
<comment type="catalytic activity">
    <reaction evidence="2">
        <text>L-methionyl-tRNA(fMet) + (6R)-10-formyltetrahydrofolate = N-formyl-L-methionyl-tRNA(fMet) + (6S)-5,6,7,8-tetrahydrofolate + H(+)</text>
        <dbReference type="Rhea" id="RHEA:24380"/>
        <dbReference type="Rhea" id="RHEA-COMP:9952"/>
        <dbReference type="Rhea" id="RHEA-COMP:9953"/>
        <dbReference type="ChEBI" id="CHEBI:15378"/>
        <dbReference type="ChEBI" id="CHEBI:57453"/>
        <dbReference type="ChEBI" id="CHEBI:78530"/>
        <dbReference type="ChEBI" id="CHEBI:78844"/>
        <dbReference type="ChEBI" id="CHEBI:195366"/>
        <dbReference type="EC" id="2.1.2.9"/>
    </reaction>
</comment>
<dbReference type="GO" id="GO:0004479">
    <property type="term" value="F:methionyl-tRNA formyltransferase activity"/>
    <property type="evidence" value="ECO:0007669"/>
    <property type="project" value="UniProtKB-UniRule"/>
</dbReference>
<dbReference type="CDD" id="cd08646">
    <property type="entry name" value="FMT_core_Met-tRNA-FMT_N"/>
    <property type="match status" value="1"/>
</dbReference>
<proteinExistence type="inferred from homology"/>
<sequence length="275" mass="29793">MRTAFLGTSPWAATVLERLAATEHRPALVVTRPDRPAGRGRRVQAPPVADAARRLGLELDQPASVNGDEARARIAAAEPEAVIVCAFGALIKEPLLSEHEILNVHPSLLPRWRGAAPVERAIMAGDEETGVCIIRLTAGLDAGPVCLQEREPIRPDDTYGSLAPRLAELGARLLIRALDERPPFREQPEDGVTYAEKLGPEDRTLDPAAPAADRERVVRALHPHIGARVRLDDGSFLGVLRARATPEGELELLEVQPPGGRAMSYADYLRGRARS</sequence>
<feature type="binding site" evidence="2">
    <location>
        <begin position="107"/>
        <end position="110"/>
    </location>
    <ligand>
        <name>(6S)-5,6,7,8-tetrahydrofolate</name>
        <dbReference type="ChEBI" id="CHEBI:57453"/>
    </ligand>
</feature>
<protein>
    <recommendedName>
        <fullName evidence="1 2">Methionyl-tRNA formyltransferase</fullName>
        <ecNumber evidence="1 2">2.1.2.9</ecNumber>
    </recommendedName>
</protein>
<comment type="function">
    <text evidence="2">Attaches a formyl group to the free amino group of methionyl-tRNA(fMet). The formyl group appears to play a dual role in the initiator identity of N-formylmethionyl-tRNA by promoting its recognition by IF2 and preventing the misappropriation of this tRNA by the elongation apparatus.</text>
</comment>
<evidence type="ECO:0000256" key="1">
    <source>
        <dbReference type="ARBA" id="ARBA00012261"/>
    </source>
</evidence>
<organism evidence="4">
    <name type="scientific">uncultured Solirubrobacteraceae bacterium</name>
    <dbReference type="NCBI Taxonomy" id="1162706"/>
    <lineage>
        <taxon>Bacteria</taxon>
        <taxon>Bacillati</taxon>
        <taxon>Actinomycetota</taxon>
        <taxon>Thermoleophilia</taxon>
        <taxon>Solirubrobacterales</taxon>
        <taxon>Solirubrobacteraceae</taxon>
        <taxon>environmental samples</taxon>
    </lineage>
</organism>
<dbReference type="HAMAP" id="MF_00182">
    <property type="entry name" value="Formyl_trans"/>
    <property type="match status" value="1"/>
</dbReference>
<evidence type="ECO:0000313" key="4">
    <source>
        <dbReference type="EMBL" id="CAA9507232.1"/>
    </source>
</evidence>
<reference evidence="4" key="1">
    <citation type="submission" date="2020-02" db="EMBL/GenBank/DDBJ databases">
        <authorList>
            <person name="Meier V. D."/>
        </authorList>
    </citation>
    <scope>NUCLEOTIDE SEQUENCE</scope>
    <source>
        <strain evidence="4">AVDCRST_MAG13</strain>
    </source>
</reference>
<dbReference type="PANTHER" id="PTHR11138">
    <property type="entry name" value="METHIONYL-TRNA FORMYLTRANSFERASE"/>
    <property type="match status" value="1"/>
</dbReference>
<keyword evidence="2 4" id="KW-0808">Transferase</keyword>
<dbReference type="EMBL" id="CADCVO010000415">
    <property type="protein sequence ID" value="CAA9507232.1"/>
    <property type="molecule type" value="Genomic_DNA"/>
</dbReference>
<name>A0A6J4SWZ9_9ACTN</name>
<dbReference type="Gene3D" id="3.40.50.12230">
    <property type="match status" value="1"/>
</dbReference>
<dbReference type="SUPFAM" id="SSF53328">
    <property type="entry name" value="Formyltransferase"/>
    <property type="match status" value="1"/>
</dbReference>
<dbReference type="GO" id="GO:0005829">
    <property type="term" value="C:cytosol"/>
    <property type="evidence" value="ECO:0007669"/>
    <property type="project" value="TreeGrafter"/>
</dbReference>
<feature type="domain" description="Formyl transferase N-terminal" evidence="3">
    <location>
        <begin position="1"/>
        <end position="178"/>
    </location>
</feature>
<dbReference type="InterPro" id="IPR041711">
    <property type="entry name" value="Met-tRNA-FMT_N"/>
</dbReference>
<dbReference type="SUPFAM" id="SSF50486">
    <property type="entry name" value="FMT C-terminal domain-like"/>
    <property type="match status" value="1"/>
</dbReference>
<gene>
    <name evidence="2" type="primary">fmt</name>
    <name evidence="4" type="ORF">AVDCRST_MAG13-2598</name>
</gene>
<dbReference type="PANTHER" id="PTHR11138:SF5">
    <property type="entry name" value="METHIONYL-TRNA FORMYLTRANSFERASE, MITOCHONDRIAL"/>
    <property type="match status" value="1"/>
</dbReference>
<dbReference type="EC" id="2.1.2.9" evidence="1 2"/>
<accession>A0A6J4SWZ9</accession>
<dbReference type="InterPro" id="IPR036477">
    <property type="entry name" value="Formyl_transf_N_sf"/>
</dbReference>
<dbReference type="InterPro" id="IPR011034">
    <property type="entry name" value="Formyl_transferase-like_C_sf"/>
</dbReference>
<evidence type="ECO:0000259" key="3">
    <source>
        <dbReference type="Pfam" id="PF00551"/>
    </source>
</evidence>
<evidence type="ECO:0000256" key="2">
    <source>
        <dbReference type="HAMAP-Rule" id="MF_00182"/>
    </source>
</evidence>
<dbReference type="InterPro" id="IPR005794">
    <property type="entry name" value="Fmt"/>
</dbReference>
<comment type="similarity">
    <text evidence="2">Belongs to the Fmt family.</text>
</comment>
<keyword evidence="2" id="KW-0648">Protein biosynthesis</keyword>